<evidence type="ECO:0000256" key="8">
    <source>
        <dbReference type="ARBA" id="ARBA00023065"/>
    </source>
</evidence>
<dbReference type="InterPro" id="IPR014756">
    <property type="entry name" value="Ig_E-set"/>
</dbReference>
<feature type="transmembrane region" description="Helical" evidence="13">
    <location>
        <begin position="250"/>
        <end position="272"/>
    </location>
</feature>
<accession>A0A830HY10</accession>
<dbReference type="SUPFAM" id="SSF81324">
    <property type="entry name" value="Voltage-gated potassium channels"/>
    <property type="match status" value="1"/>
</dbReference>
<evidence type="ECO:0000256" key="11">
    <source>
        <dbReference type="RuleBase" id="RU003822"/>
    </source>
</evidence>
<evidence type="ECO:0000256" key="9">
    <source>
        <dbReference type="ARBA" id="ARBA00023136"/>
    </source>
</evidence>
<comment type="caution">
    <text evidence="16">The sequence shown here is derived from an EMBL/GenBank/DDBJ whole genome shotgun (WGS) entry which is preliminary data.</text>
</comment>
<evidence type="ECO:0000256" key="6">
    <source>
        <dbReference type="ARBA" id="ARBA00022958"/>
    </source>
</evidence>
<reference evidence="16" key="1">
    <citation type="submission" date="2020-10" db="EMBL/GenBank/DDBJ databases">
        <title>Unveiling of a novel bifunctional photoreceptor, Dualchrome1, isolated from a cosmopolitan green alga.</title>
        <authorList>
            <person name="Suzuki S."/>
            <person name="Kawachi M."/>
        </authorList>
    </citation>
    <scope>NUCLEOTIDE SEQUENCE</scope>
    <source>
        <strain evidence="16">NIES 2893</strain>
    </source>
</reference>
<feature type="domain" description="Inward rectifier potassium channel C-terminal" evidence="15">
    <location>
        <begin position="390"/>
        <end position="535"/>
    </location>
</feature>
<keyword evidence="17" id="KW-1185">Reference proteome</keyword>
<protein>
    <submittedName>
        <fullName evidence="16">G protein-activated inward rectifier potassium channel 2</fullName>
    </submittedName>
</protein>
<dbReference type="Proteomes" id="UP000660262">
    <property type="component" value="Unassembled WGS sequence"/>
</dbReference>
<feature type="region of interest" description="Disordered" evidence="12">
    <location>
        <begin position="132"/>
        <end position="172"/>
    </location>
</feature>
<dbReference type="PANTHER" id="PTHR11767:SF102">
    <property type="entry name" value="INWARDLY RECTIFYING POTASSIUM CHANNEL 1, ISOFORM F"/>
    <property type="match status" value="1"/>
</dbReference>
<feature type="domain" description="Potassium channel inwardly rectifying transmembrane" evidence="14">
    <location>
        <begin position="319"/>
        <end position="381"/>
    </location>
</feature>
<dbReference type="Gene3D" id="2.60.40.1400">
    <property type="entry name" value="G protein-activated inward rectifier potassium channel 1"/>
    <property type="match status" value="2"/>
</dbReference>
<feature type="region of interest" description="Disordered" evidence="12">
    <location>
        <begin position="691"/>
        <end position="714"/>
    </location>
</feature>
<name>A0A830HY10_9CHLO</name>
<feature type="compositionally biased region" description="Low complexity" evidence="12">
    <location>
        <begin position="589"/>
        <end position="613"/>
    </location>
</feature>
<dbReference type="InterPro" id="IPR013518">
    <property type="entry name" value="K_chnl_inward-rec_Kir_cyto"/>
</dbReference>
<comment type="subcellular location">
    <subcellularLocation>
        <location evidence="1 11">Membrane</location>
        <topology evidence="1 11">Multi-pass membrane protein</topology>
    </subcellularLocation>
</comment>
<evidence type="ECO:0000256" key="1">
    <source>
        <dbReference type="ARBA" id="ARBA00004141"/>
    </source>
</evidence>
<feature type="compositionally biased region" description="Low complexity" evidence="12">
    <location>
        <begin position="693"/>
        <end position="714"/>
    </location>
</feature>
<evidence type="ECO:0000256" key="10">
    <source>
        <dbReference type="ARBA" id="ARBA00023303"/>
    </source>
</evidence>
<dbReference type="Gene3D" id="1.10.287.70">
    <property type="match status" value="1"/>
</dbReference>
<dbReference type="GO" id="GO:0005886">
    <property type="term" value="C:plasma membrane"/>
    <property type="evidence" value="ECO:0007669"/>
    <property type="project" value="TreeGrafter"/>
</dbReference>
<sequence length="863" mass="95095">MADHSLPRHSTSLYQDAASAAESAAGDLMRMRMQQRQLQRQQQASSTDDSSSAQMLDEYARTSIAQGTQSSMLESPDSPVGIDVPHAVKDATSSSYGSGGGGDVDDADTARRSMSTVTFMEDPDEIITAAMLPRSTSGPSPSPHPLQQPPSSYQRHQQQQQQQQQQDRHNRKHWSFSRALGSVLRCRGDGGHDHNNSHNLSNDTNNYNANKPRLLYEEGRNRVKYVGVRKIELLLHDPFTSIVSAHWFRLILFVCLMYSVTWIVFALLWWVLLKAAPHCLYFSNNLGRTNNPQTTSSTIGSRDVISGEDLDVSRWPSWQRFNIMFVFSVATQQTIGYGDVGILSSQPSCGWASFLLWAQSLVGLLVDAIMLGLVFVRVSNPNQRARSICISDKCVIARSDGVLKLMFRIADLRAASSRSTLSEPKVRAYLFTWDSYATTEGELCPYRCQELNIGYDSGGEPGIQICLILPVKLEHVIDERSPLFGHTRSSLEALRAEIVVTFEGILSTTGGTFVLSQSYLAHEMMWNHVFATIVYPAGDAAALKHGENGRLRDVVDFSRFHHVYPCMGDKLSELISKKTTDKVLTRQPSSSSSSSRKASAVVGSEERGGSSSLSVVEERQQQHLWWLNSSKHSAIPPPLVREKTVIVSDFAVIHRRADGRRVFAFRVADVYRNQVLDARARALLYCFDRSSGSRSSTRLPGSASSSSLAGTVSSGGAEECYTETELDLGYSSGRDRLFLWLPSVAEHVIDESSPLFGLDEMDLISLGAEVVVSVEGTCYATGNMVVTHKVYRAGTNLAFGATFAPVVVPPLQQAANCGASAARGKFVQQGENSPKKQVHHQGAIEIDYSKFHKLLKNACGDYK</sequence>
<dbReference type="PANTHER" id="PTHR11767">
    <property type="entry name" value="INWARD RECTIFIER POTASSIUM CHANNEL"/>
    <property type="match status" value="1"/>
</dbReference>
<feature type="compositionally biased region" description="Basic and acidic residues" evidence="12">
    <location>
        <begin position="187"/>
        <end position="196"/>
    </location>
</feature>
<dbReference type="InterPro" id="IPR041647">
    <property type="entry name" value="IRK_C"/>
</dbReference>
<proteinExistence type="inferred from homology"/>
<feature type="domain" description="Potassium channel inwardly rectifying transmembrane" evidence="14">
    <location>
        <begin position="218"/>
        <end position="272"/>
    </location>
</feature>
<feature type="domain" description="Inward rectifier potassium channel C-terminal" evidence="15">
    <location>
        <begin position="711"/>
        <end position="808"/>
    </location>
</feature>
<evidence type="ECO:0000259" key="15">
    <source>
        <dbReference type="Pfam" id="PF17655"/>
    </source>
</evidence>
<keyword evidence="10 11" id="KW-0407">Ion channel</keyword>
<keyword evidence="9 13" id="KW-0472">Membrane</keyword>
<dbReference type="EMBL" id="BNJQ01000037">
    <property type="protein sequence ID" value="GHP11974.1"/>
    <property type="molecule type" value="Genomic_DNA"/>
</dbReference>
<keyword evidence="6 11" id="KW-0630">Potassium</keyword>
<dbReference type="GO" id="GO:0034765">
    <property type="term" value="P:regulation of monoatomic ion transmembrane transport"/>
    <property type="evidence" value="ECO:0007669"/>
    <property type="project" value="TreeGrafter"/>
</dbReference>
<feature type="compositionally biased region" description="Low complexity" evidence="12">
    <location>
        <begin position="149"/>
        <end position="165"/>
    </location>
</feature>
<feature type="region of interest" description="Disordered" evidence="12">
    <location>
        <begin position="32"/>
        <end position="53"/>
    </location>
</feature>
<dbReference type="Pfam" id="PF01007">
    <property type="entry name" value="IRK"/>
    <property type="match status" value="2"/>
</dbReference>
<keyword evidence="8 11" id="KW-0406">Ion transport</keyword>
<evidence type="ECO:0000256" key="5">
    <source>
        <dbReference type="ARBA" id="ARBA00022882"/>
    </source>
</evidence>
<evidence type="ECO:0000256" key="12">
    <source>
        <dbReference type="SAM" id="MobiDB-lite"/>
    </source>
</evidence>
<dbReference type="OrthoDB" id="273257at2759"/>
<keyword evidence="5 11" id="KW-0851">Voltage-gated channel</keyword>
<evidence type="ECO:0000313" key="17">
    <source>
        <dbReference type="Proteomes" id="UP000660262"/>
    </source>
</evidence>
<dbReference type="InterPro" id="IPR040445">
    <property type="entry name" value="Kir_TM"/>
</dbReference>
<feature type="compositionally biased region" description="Low complexity" evidence="12">
    <location>
        <begin position="197"/>
        <end position="208"/>
    </location>
</feature>
<dbReference type="Pfam" id="PF17655">
    <property type="entry name" value="IRK_C"/>
    <property type="match status" value="2"/>
</dbReference>
<dbReference type="GO" id="GO:0034702">
    <property type="term" value="C:monoatomic ion channel complex"/>
    <property type="evidence" value="ECO:0007669"/>
    <property type="project" value="UniProtKB-KW"/>
</dbReference>
<keyword evidence="2 11" id="KW-0813">Transport</keyword>
<evidence type="ECO:0000256" key="3">
    <source>
        <dbReference type="ARBA" id="ARBA00022538"/>
    </source>
</evidence>
<evidence type="ECO:0000256" key="2">
    <source>
        <dbReference type="ARBA" id="ARBA00022448"/>
    </source>
</evidence>
<evidence type="ECO:0000256" key="4">
    <source>
        <dbReference type="ARBA" id="ARBA00022692"/>
    </source>
</evidence>
<keyword evidence="3 11" id="KW-0633">Potassium transport</keyword>
<dbReference type="SUPFAM" id="SSF81296">
    <property type="entry name" value="E set domains"/>
    <property type="match status" value="2"/>
</dbReference>
<dbReference type="GO" id="GO:0005242">
    <property type="term" value="F:inward rectifier potassium channel activity"/>
    <property type="evidence" value="ECO:0007669"/>
    <property type="project" value="InterPro"/>
</dbReference>
<feature type="region of interest" description="Disordered" evidence="12">
    <location>
        <begin position="187"/>
        <end position="210"/>
    </location>
</feature>
<gene>
    <name evidence="16" type="ORF">PPROV_001070100</name>
</gene>
<feature type="transmembrane region" description="Helical" evidence="13">
    <location>
        <begin position="354"/>
        <end position="376"/>
    </location>
</feature>
<dbReference type="GO" id="GO:1990573">
    <property type="term" value="P:potassium ion import across plasma membrane"/>
    <property type="evidence" value="ECO:0007669"/>
    <property type="project" value="TreeGrafter"/>
</dbReference>
<comment type="similarity">
    <text evidence="11">Belongs to the inward rectifier-type potassium channel (TC 1.A.2.1) family.</text>
</comment>
<feature type="region of interest" description="Disordered" evidence="12">
    <location>
        <begin position="582"/>
        <end position="613"/>
    </location>
</feature>
<evidence type="ECO:0000256" key="7">
    <source>
        <dbReference type="ARBA" id="ARBA00022989"/>
    </source>
</evidence>
<keyword evidence="4 11" id="KW-0812">Transmembrane</keyword>
<keyword evidence="7 13" id="KW-1133">Transmembrane helix</keyword>
<dbReference type="InterPro" id="IPR016449">
    <property type="entry name" value="K_chnl_inward-rec_Kir"/>
</dbReference>
<evidence type="ECO:0000313" key="16">
    <source>
        <dbReference type="EMBL" id="GHP11974.1"/>
    </source>
</evidence>
<dbReference type="PRINTS" id="PR01320">
    <property type="entry name" value="KIRCHANNEL"/>
</dbReference>
<dbReference type="AlphaFoldDB" id="A0A830HY10"/>
<evidence type="ECO:0000256" key="13">
    <source>
        <dbReference type="SAM" id="Phobius"/>
    </source>
</evidence>
<evidence type="ECO:0000259" key="14">
    <source>
        <dbReference type="Pfam" id="PF01007"/>
    </source>
</evidence>
<organism evidence="16 17">
    <name type="scientific">Pycnococcus provasolii</name>
    <dbReference type="NCBI Taxonomy" id="41880"/>
    <lineage>
        <taxon>Eukaryota</taxon>
        <taxon>Viridiplantae</taxon>
        <taxon>Chlorophyta</taxon>
        <taxon>Pseudoscourfieldiophyceae</taxon>
        <taxon>Pseudoscourfieldiales</taxon>
        <taxon>Pycnococcaceae</taxon>
        <taxon>Pycnococcus</taxon>
    </lineage>
</organism>